<protein>
    <submittedName>
        <fullName evidence="5">Helix-turn-helix domain-containing protein</fullName>
    </submittedName>
</protein>
<dbReference type="RefSeq" id="WP_262434487.1">
    <property type="nucleotide sequence ID" value="NZ_JACRTF010000001.1"/>
</dbReference>
<keyword evidence="2" id="KW-0175">Coiled coil</keyword>
<evidence type="ECO:0000259" key="4">
    <source>
        <dbReference type="PROSITE" id="PS50943"/>
    </source>
</evidence>
<keyword evidence="6" id="KW-1185">Reference proteome</keyword>
<dbReference type="AlphaFoldDB" id="A0A926F7J0"/>
<feature type="region of interest" description="Disordered" evidence="3">
    <location>
        <begin position="73"/>
        <end position="134"/>
    </location>
</feature>
<dbReference type="Gene3D" id="1.10.260.40">
    <property type="entry name" value="lambda repressor-like DNA-binding domains"/>
    <property type="match status" value="1"/>
</dbReference>
<evidence type="ECO:0000313" key="5">
    <source>
        <dbReference type="EMBL" id="MBC8593344.1"/>
    </source>
</evidence>
<proteinExistence type="predicted"/>
<evidence type="ECO:0000256" key="2">
    <source>
        <dbReference type="SAM" id="Coils"/>
    </source>
</evidence>
<gene>
    <name evidence="5" type="ORF">H8744_08820</name>
</gene>
<dbReference type="PANTHER" id="PTHR46558:SF4">
    <property type="entry name" value="DNA-BIDING PHAGE PROTEIN"/>
    <property type="match status" value="1"/>
</dbReference>
<dbReference type="CDD" id="cd00093">
    <property type="entry name" value="HTH_XRE"/>
    <property type="match status" value="1"/>
</dbReference>
<dbReference type="GO" id="GO:0003677">
    <property type="term" value="F:DNA binding"/>
    <property type="evidence" value="ECO:0007669"/>
    <property type="project" value="UniProtKB-KW"/>
</dbReference>
<feature type="domain" description="HTH cro/C1-type" evidence="4">
    <location>
        <begin position="8"/>
        <end position="62"/>
    </location>
</feature>
<sequence length="180" mass="20626">MIFLSGNLIYLRKRCGWKQSDLAAKLGVKANTISNYEKGTTTPDYGVIHKLIRIFDVTADQLLYTRLDDGGVSEGFSGETDDESDDNSDEVDMVGEPTYAYRASSPKYGVPPRMNRRAVVPSDESSSRLQEPDRRDELIRFLRNQLVEKDKEIRGLYRELGALEHELQWLHDRLDQQEGR</sequence>
<organism evidence="5 6">
    <name type="scientific">Jilunia laotingensis</name>
    <dbReference type="NCBI Taxonomy" id="2763675"/>
    <lineage>
        <taxon>Bacteria</taxon>
        <taxon>Pseudomonadati</taxon>
        <taxon>Bacteroidota</taxon>
        <taxon>Bacteroidia</taxon>
        <taxon>Bacteroidales</taxon>
        <taxon>Bacteroidaceae</taxon>
        <taxon>Jilunia</taxon>
    </lineage>
</organism>
<dbReference type="InterPro" id="IPR001387">
    <property type="entry name" value="Cro/C1-type_HTH"/>
</dbReference>
<evidence type="ECO:0000313" key="6">
    <source>
        <dbReference type="Proteomes" id="UP000651085"/>
    </source>
</evidence>
<dbReference type="PANTHER" id="PTHR46558">
    <property type="entry name" value="TRACRIPTIONAL REGULATORY PROTEIN-RELATED-RELATED"/>
    <property type="match status" value="1"/>
</dbReference>
<dbReference type="EMBL" id="JACRTF010000001">
    <property type="protein sequence ID" value="MBC8593344.1"/>
    <property type="molecule type" value="Genomic_DNA"/>
</dbReference>
<feature type="compositionally biased region" description="Acidic residues" evidence="3">
    <location>
        <begin position="79"/>
        <end position="93"/>
    </location>
</feature>
<keyword evidence="1" id="KW-0238">DNA-binding</keyword>
<dbReference type="Proteomes" id="UP000651085">
    <property type="component" value="Unassembled WGS sequence"/>
</dbReference>
<name>A0A926F7J0_9BACT</name>
<dbReference type="Pfam" id="PF01381">
    <property type="entry name" value="HTH_3"/>
    <property type="match status" value="1"/>
</dbReference>
<accession>A0A926F7J0</accession>
<comment type="caution">
    <text evidence="5">The sequence shown here is derived from an EMBL/GenBank/DDBJ whole genome shotgun (WGS) entry which is preliminary data.</text>
</comment>
<dbReference type="InterPro" id="IPR010982">
    <property type="entry name" value="Lambda_DNA-bd_dom_sf"/>
</dbReference>
<feature type="coiled-coil region" evidence="2">
    <location>
        <begin position="139"/>
        <end position="166"/>
    </location>
</feature>
<reference evidence="5" key="1">
    <citation type="submission" date="2020-08" db="EMBL/GenBank/DDBJ databases">
        <title>Genome public.</title>
        <authorList>
            <person name="Liu C."/>
            <person name="Sun Q."/>
        </authorList>
    </citation>
    <scope>NUCLEOTIDE SEQUENCE</scope>
    <source>
        <strain evidence="5">N12</strain>
    </source>
</reference>
<dbReference type="SMART" id="SM00530">
    <property type="entry name" value="HTH_XRE"/>
    <property type="match status" value="1"/>
</dbReference>
<dbReference type="SUPFAM" id="SSF47413">
    <property type="entry name" value="lambda repressor-like DNA-binding domains"/>
    <property type="match status" value="1"/>
</dbReference>
<dbReference type="PROSITE" id="PS50943">
    <property type="entry name" value="HTH_CROC1"/>
    <property type="match status" value="1"/>
</dbReference>
<evidence type="ECO:0000256" key="1">
    <source>
        <dbReference type="ARBA" id="ARBA00023125"/>
    </source>
</evidence>
<evidence type="ECO:0000256" key="3">
    <source>
        <dbReference type="SAM" id="MobiDB-lite"/>
    </source>
</evidence>